<feature type="compositionally biased region" description="Polar residues" evidence="1">
    <location>
        <begin position="15"/>
        <end position="24"/>
    </location>
</feature>
<dbReference type="EMBL" id="JANVFU010000001">
    <property type="protein sequence ID" value="KAJ3750703.1"/>
    <property type="molecule type" value="Genomic_DNA"/>
</dbReference>
<name>A0A9W8PB97_9AGAR</name>
<comment type="caution">
    <text evidence="2">The sequence shown here is derived from an EMBL/GenBank/DDBJ whole genome shotgun (WGS) entry which is preliminary data.</text>
</comment>
<dbReference type="AlphaFoldDB" id="A0A9W8PB97"/>
<accession>A0A9W8PB97</accession>
<feature type="region of interest" description="Disordered" evidence="1">
    <location>
        <begin position="199"/>
        <end position="230"/>
    </location>
</feature>
<evidence type="ECO:0000313" key="2">
    <source>
        <dbReference type="EMBL" id="KAJ3750703.1"/>
    </source>
</evidence>
<protein>
    <submittedName>
        <fullName evidence="2">Uncharacterized protein</fullName>
    </submittedName>
</protein>
<gene>
    <name evidence="2" type="ORF">DFH05DRAFT_1436968</name>
</gene>
<organism evidence="2 3">
    <name type="scientific">Lentinula detonsa</name>
    <dbReference type="NCBI Taxonomy" id="2804962"/>
    <lineage>
        <taxon>Eukaryota</taxon>
        <taxon>Fungi</taxon>
        <taxon>Dikarya</taxon>
        <taxon>Basidiomycota</taxon>
        <taxon>Agaricomycotina</taxon>
        <taxon>Agaricomycetes</taxon>
        <taxon>Agaricomycetidae</taxon>
        <taxon>Agaricales</taxon>
        <taxon>Marasmiineae</taxon>
        <taxon>Omphalotaceae</taxon>
        <taxon>Lentinula</taxon>
    </lineage>
</organism>
<keyword evidence="3" id="KW-1185">Reference proteome</keyword>
<reference evidence="2 3" key="1">
    <citation type="journal article" date="2023" name="Proc. Natl. Acad. Sci. U.S.A.">
        <title>A global phylogenomic analysis of the shiitake genus Lentinula.</title>
        <authorList>
            <person name="Sierra-Patev S."/>
            <person name="Min B."/>
            <person name="Naranjo-Ortiz M."/>
            <person name="Looney B."/>
            <person name="Konkel Z."/>
            <person name="Slot J.C."/>
            <person name="Sakamoto Y."/>
            <person name="Steenwyk J.L."/>
            <person name="Rokas A."/>
            <person name="Carro J."/>
            <person name="Camarero S."/>
            <person name="Ferreira P."/>
            <person name="Molpeceres G."/>
            <person name="Ruiz-Duenas F.J."/>
            <person name="Serrano A."/>
            <person name="Henrissat B."/>
            <person name="Drula E."/>
            <person name="Hughes K.W."/>
            <person name="Mata J.L."/>
            <person name="Ishikawa N.K."/>
            <person name="Vargas-Isla R."/>
            <person name="Ushijima S."/>
            <person name="Smith C.A."/>
            <person name="Donoghue J."/>
            <person name="Ahrendt S."/>
            <person name="Andreopoulos W."/>
            <person name="He G."/>
            <person name="LaButti K."/>
            <person name="Lipzen A."/>
            <person name="Ng V."/>
            <person name="Riley R."/>
            <person name="Sandor L."/>
            <person name="Barry K."/>
            <person name="Martinez A.T."/>
            <person name="Xiao Y."/>
            <person name="Gibbons J.G."/>
            <person name="Terashima K."/>
            <person name="Grigoriev I.V."/>
            <person name="Hibbett D."/>
        </authorList>
    </citation>
    <scope>NUCLEOTIDE SEQUENCE [LARGE SCALE GENOMIC DNA]</scope>
    <source>
        <strain evidence="2 3">TFB7810</strain>
    </source>
</reference>
<feature type="compositionally biased region" description="Low complexity" evidence="1">
    <location>
        <begin position="25"/>
        <end position="42"/>
    </location>
</feature>
<evidence type="ECO:0000313" key="3">
    <source>
        <dbReference type="Proteomes" id="UP001142393"/>
    </source>
</evidence>
<evidence type="ECO:0000256" key="1">
    <source>
        <dbReference type="SAM" id="MobiDB-lite"/>
    </source>
</evidence>
<feature type="region of interest" description="Disordered" evidence="1">
    <location>
        <begin position="98"/>
        <end position="126"/>
    </location>
</feature>
<feature type="compositionally biased region" description="Low complexity" evidence="1">
    <location>
        <begin position="204"/>
        <end position="213"/>
    </location>
</feature>
<dbReference type="Proteomes" id="UP001142393">
    <property type="component" value="Unassembled WGS sequence"/>
</dbReference>
<sequence>MDVFRYGTHEAMEGTSINAPTRVQSITTESSSSNSGSTAGTSPLFSTTQLPLPDYSKTYTSGLQPAMQEDRNAFASTSAQPAYYPIPAASYMSFQAPFHNTSPPPADGSAAHSQSPSPVPIPNPSTSMPVPISMPLPDFIPPVPVVDVHDSGVDFGLGVRPPSQDMAIVTPGLPEEASLFRPRSLLGFAKSQSRLGFVKPRPPTVTSVPSESSLDSDSDSELNLVPPHNHTYDESTRALVETLRPVMESCIEIVVRLIPTSQVSSTGRLVRLPLGREEAVSASMEGTLRHLWGCITLRPGCACPSEREKESLPEGERGSDVCREFHEAFERKLRRFTARLRTFHEQINRPRRMHRTSFTERLLGWQDAFDQWINRFERLNAYLRLRLAHAHAKQIQIELERERAVAAHIRSSEISEAGSASGRRSSQRHYNHHALTIQQLTEDYDVAKNALLEAHKRAAGLAWRRDGMGQLVRDFGTWTIRDAV</sequence>
<feature type="region of interest" description="Disordered" evidence="1">
    <location>
        <begin position="15"/>
        <end position="51"/>
    </location>
</feature>
<proteinExistence type="predicted"/>